<evidence type="ECO:0000256" key="5">
    <source>
        <dbReference type="ARBA" id="ARBA00022989"/>
    </source>
</evidence>
<comment type="similarity">
    <text evidence="2">Belongs to the chromate ion transporter (CHR) (TC 2.A.51) family.</text>
</comment>
<keyword evidence="3" id="KW-1003">Cell membrane</keyword>
<keyword evidence="5 8" id="KW-1133">Transmembrane helix</keyword>
<comment type="caution">
    <text evidence="9">The sequence shown here is derived from an EMBL/GenBank/DDBJ whole genome shotgun (WGS) entry which is preliminary data.</text>
</comment>
<sequence>MSETPDVQKDTASKQSPADSIADNTKSRTANCLAVTVCPAVEPEREPLCKQVPLTGLIGLFLLLGTTMFGGMLAGTQKLEQELVDRRGWLTAQELQAIIIAATLIPSPKFVGLAAQVKYRLNGWKGSVVSVLALLLPGSLMVLLAAVLLSPELLAGPLRPLQRAIGVAIVGVLFGNAYHQLQSGKYKGRDKTVGIIIAIAVAAAAMAGIPLLIAAGVGFAAGIYFIGKRGGRSQDGA</sequence>
<evidence type="ECO:0000256" key="4">
    <source>
        <dbReference type="ARBA" id="ARBA00022692"/>
    </source>
</evidence>
<evidence type="ECO:0000313" key="10">
    <source>
        <dbReference type="Proteomes" id="UP000293142"/>
    </source>
</evidence>
<proteinExistence type="inferred from homology"/>
<evidence type="ECO:0000256" key="1">
    <source>
        <dbReference type="ARBA" id="ARBA00004651"/>
    </source>
</evidence>
<keyword evidence="10" id="KW-1185">Reference proteome</keyword>
<dbReference type="InterPro" id="IPR052518">
    <property type="entry name" value="CHR_Transporter"/>
</dbReference>
<dbReference type="GO" id="GO:0005886">
    <property type="term" value="C:plasma membrane"/>
    <property type="evidence" value="ECO:0007669"/>
    <property type="project" value="UniProtKB-SubCell"/>
</dbReference>
<dbReference type="Proteomes" id="UP000293142">
    <property type="component" value="Unassembled WGS sequence"/>
</dbReference>
<evidence type="ECO:0000256" key="3">
    <source>
        <dbReference type="ARBA" id="ARBA00022475"/>
    </source>
</evidence>
<dbReference type="PANTHER" id="PTHR43663:SF1">
    <property type="entry name" value="CHROMATE TRANSPORTER"/>
    <property type="match status" value="1"/>
</dbReference>
<feature type="transmembrane region" description="Helical" evidence="8">
    <location>
        <begin position="95"/>
        <end position="115"/>
    </location>
</feature>
<dbReference type="GO" id="GO:0015109">
    <property type="term" value="F:chromate transmembrane transporter activity"/>
    <property type="evidence" value="ECO:0007669"/>
    <property type="project" value="InterPro"/>
</dbReference>
<feature type="transmembrane region" description="Helical" evidence="8">
    <location>
        <begin position="161"/>
        <end position="181"/>
    </location>
</feature>
<dbReference type="InterPro" id="IPR003370">
    <property type="entry name" value="Chromate_transpt"/>
</dbReference>
<protein>
    <submittedName>
        <fullName evidence="9">Chromate transporter</fullName>
    </submittedName>
</protein>
<evidence type="ECO:0000313" key="9">
    <source>
        <dbReference type="EMBL" id="TBL81233.1"/>
    </source>
</evidence>
<feature type="compositionally biased region" description="Polar residues" evidence="7">
    <location>
        <begin position="13"/>
        <end position="23"/>
    </location>
</feature>
<gene>
    <name evidence="9" type="ORF">EYB31_03855</name>
</gene>
<feature type="transmembrane region" description="Helical" evidence="8">
    <location>
        <begin position="193"/>
        <end position="226"/>
    </location>
</feature>
<evidence type="ECO:0000256" key="7">
    <source>
        <dbReference type="SAM" id="MobiDB-lite"/>
    </source>
</evidence>
<reference evidence="9 10" key="1">
    <citation type="submission" date="2019-02" db="EMBL/GenBank/DDBJ databases">
        <title>Paenibacillus sp. nov., isolated from surface-sterilized tissue of Thalictrum simplex L.</title>
        <authorList>
            <person name="Tuo L."/>
        </authorList>
    </citation>
    <scope>NUCLEOTIDE SEQUENCE [LARGE SCALE GENOMIC DNA]</scope>
    <source>
        <strain evidence="9 10">N2SHLJ1</strain>
    </source>
</reference>
<dbReference type="OrthoDB" id="9027281at2"/>
<dbReference type="Pfam" id="PF02417">
    <property type="entry name" value="Chromate_transp"/>
    <property type="match status" value="1"/>
</dbReference>
<feature type="compositionally biased region" description="Basic and acidic residues" evidence="7">
    <location>
        <begin position="1"/>
        <end position="12"/>
    </location>
</feature>
<feature type="transmembrane region" description="Helical" evidence="8">
    <location>
        <begin position="127"/>
        <end position="149"/>
    </location>
</feature>
<dbReference type="PANTHER" id="PTHR43663">
    <property type="entry name" value="CHROMATE TRANSPORT PROTEIN-RELATED"/>
    <property type="match status" value="1"/>
</dbReference>
<evidence type="ECO:0000256" key="6">
    <source>
        <dbReference type="ARBA" id="ARBA00023136"/>
    </source>
</evidence>
<dbReference type="EMBL" id="SIRE01000003">
    <property type="protein sequence ID" value="TBL81233.1"/>
    <property type="molecule type" value="Genomic_DNA"/>
</dbReference>
<name>A0A4Q9DZF8_9BACL</name>
<feature type="region of interest" description="Disordered" evidence="7">
    <location>
        <begin position="1"/>
        <end position="23"/>
    </location>
</feature>
<keyword evidence="4 8" id="KW-0812">Transmembrane</keyword>
<feature type="transmembrane region" description="Helical" evidence="8">
    <location>
        <begin position="54"/>
        <end position="75"/>
    </location>
</feature>
<evidence type="ECO:0000256" key="2">
    <source>
        <dbReference type="ARBA" id="ARBA00005262"/>
    </source>
</evidence>
<comment type="subcellular location">
    <subcellularLocation>
        <location evidence="1">Cell membrane</location>
        <topology evidence="1">Multi-pass membrane protein</topology>
    </subcellularLocation>
</comment>
<dbReference type="RefSeq" id="WP_131011945.1">
    <property type="nucleotide sequence ID" value="NZ_SIRE01000003.1"/>
</dbReference>
<accession>A0A4Q9DZF8</accession>
<keyword evidence="6 8" id="KW-0472">Membrane</keyword>
<evidence type="ECO:0000256" key="8">
    <source>
        <dbReference type="SAM" id="Phobius"/>
    </source>
</evidence>
<dbReference type="AlphaFoldDB" id="A0A4Q9DZF8"/>
<organism evidence="9 10">
    <name type="scientific">Paenibacillus thalictri</name>
    <dbReference type="NCBI Taxonomy" id="2527873"/>
    <lineage>
        <taxon>Bacteria</taxon>
        <taxon>Bacillati</taxon>
        <taxon>Bacillota</taxon>
        <taxon>Bacilli</taxon>
        <taxon>Bacillales</taxon>
        <taxon>Paenibacillaceae</taxon>
        <taxon>Paenibacillus</taxon>
    </lineage>
</organism>